<evidence type="ECO:0000259" key="2">
    <source>
        <dbReference type="Pfam" id="PF08484"/>
    </source>
</evidence>
<keyword evidence="3" id="KW-0808">Transferase</keyword>
<dbReference type="Gene3D" id="6.20.50.110">
    <property type="entry name" value="Methyltransferase, zinc-binding domain"/>
    <property type="match status" value="1"/>
</dbReference>
<dbReference type="Gene3D" id="3.40.50.150">
    <property type="entry name" value="Vaccinia Virus protein VP39"/>
    <property type="match status" value="1"/>
</dbReference>
<dbReference type="PANTHER" id="PTHR43861:SF5">
    <property type="entry name" value="BLL5978 PROTEIN"/>
    <property type="match status" value="1"/>
</dbReference>
<name>A0ABT4RIJ0_9ACTN</name>
<dbReference type="EMBL" id="JAPCID010000015">
    <property type="protein sequence ID" value="MDA0138364.1"/>
    <property type="molecule type" value="Genomic_DNA"/>
</dbReference>
<evidence type="ECO:0000259" key="1">
    <source>
        <dbReference type="Pfam" id="PF08421"/>
    </source>
</evidence>
<sequence length="423" mass="46739">MPSPAPSSEQARTDFVVVERCRGCGSGPLVDFLDLGELPLPDALLATADLDGPEARFPMDVTFCRECSLVQIRQDVSPEALFVENNLYFSSFSAGLLKHCREHALNLIQTRGLGAGSLVVEIASNDGYMLKNFVEHGIPALGIEPGPPQAAAAIAEGVPTRQEFFDADCARRLVAEGKRADVIIANNVMAHTPTLNSFAEGLSILLAEDGVATIENTYVKDLIDHCEFDTIYHEHFCYFSCTAVDALMRRHGLFLNAVEHFPTLQGGTLRWIIGAREDVQESARGFLAAEREQGLTSFEYYERFGERVTGIRKGLRELLAGLRAEGKSIVGYGAAAKASTLLNFTGVDGEFIDYVVDRNVHKHGKHMPGIHQPIHPVEKLLEDQPDYVLLLAWNYRDEVMRQQAEYLERGGRFIIPVPEPQIL</sequence>
<dbReference type="InterPro" id="IPR029063">
    <property type="entry name" value="SAM-dependent_MTases_sf"/>
</dbReference>
<comment type="caution">
    <text evidence="3">The sequence shown here is derived from an EMBL/GenBank/DDBJ whole genome shotgun (WGS) entry which is preliminary data.</text>
</comment>
<dbReference type="GO" id="GO:0008168">
    <property type="term" value="F:methyltransferase activity"/>
    <property type="evidence" value="ECO:0007669"/>
    <property type="project" value="UniProtKB-KW"/>
</dbReference>
<evidence type="ECO:0000313" key="3">
    <source>
        <dbReference type="EMBL" id="MDA0138364.1"/>
    </source>
</evidence>
<dbReference type="Gene3D" id="3.40.50.720">
    <property type="entry name" value="NAD(P)-binding Rossmann-like Domain"/>
    <property type="match status" value="1"/>
</dbReference>
<dbReference type="GO" id="GO:0032259">
    <property type="term" value="P:methylation"/>
    <property type="evidence" value="ECO:0007669"/>
    <property type="project" value="UniProtKB-KW"/>
</dbReference>
<accession>A0ABT4RIJ0</accession>
<keyword evidence="4" id="KW-1185">Reference proteome</keyword>
<feature type="domain" description="C-methyltransferase" evidence="2">
    <location>
        <begin position="264"/>
        <end position="418"/>
    </location>
</feature>
<dbReference type="InterPro" id="IPR013630">
    <property type="entry name" value="Methyltransf_Zn-bd_dom_put"/>
</dbReference>
<dbReference type="Pfam" id="PF13489">
    <property type="entry name" value="Methyltransf_23"/>
    <property type="match status" value="1"/>
</dbReference>
<dbReference type="InterPro" id="IPR038576">
    <property type="entry name" value="Methyltransf_Zn-bd_dom_put_sf"/>
</dbReference>
<evidence type="ECO:0000313" key="4">
    <source>
        <dbReference type="Proteomes" id="UP001147700"/>
    </source>
</evidence>
<dbReference type="RefSeq" id="WP_270006377.1">
    <property type="nucleotide sequence ID" value="NZ_JAPCID010000015.1"/>
</dbReference>
<feature type="domain" description="Methyltransferase putative zinc binding" evidence="1">
    <location>
        <begin position="21"/>
        <end position="82"/>
    </location>
</feature>
<dbReference type="Proteomes" id="UP001147700">
    <property type="component" value="Unassembled WGS sequence"/>
</dbReference>
<organism evidence="3 4">
    <name type="scientific">Solirubrobacter deserti</name>
    <dbReference type="NCBI Taxonomy" id="2282478"/>
    <lineage>
        <taxon>Bacteria</taxon>
        <taxon>Bacillati</taxon>
        <taxon>Actinomycetota</taxon>
        <taxon>Thermoleophilia</taxon>
        <taxon>Solirubrobacterales</taxon>
        <taxon>Solirubrobacteraceae</taxon>
        <taxon>Solirubrobacter</taxon>
    </lineage>
</organism>
<dbReference type="Pfam" id="PF08484">
    <property type="entry name" value="Methyltransf_14"/>
    <property type="match status" value="1"/>
</dbReference>
<gene>
    <name evidence="3" type="ORF">OJ962_12750</name>
</gene>
<dbReference type="InterPro" id="IPR013691">
    <property type="entry name" value="MeTrfase_14"/>
</dbReference>
<reference evidence="3" key="1">
    <citation type="submission" date="2022-10" db="EMBL/GenBank/DDBJ databases">
        <title>The WGS of Solirubrobacter sp. CPCC 204708.</title>
        <authorList>
            <person name="Jiang Z."/>
        </authorList>
    </citation>
    <scope>NUCLEOTIDE SEQUENCE</scope>
    <source>
        <strain evidence="3">CPCC 204708</strain>
    </source>
</reference>
<dbReference type="PANTHER" id="PTHR43861">
    <property type="entry name" value="TRANS-ACONITATE 2-METHYLTRANSFERASE-RELATED"/>
    <property type="match status" value="1"/>
</dbReference>
<keyword evidence="3" id="KW-0489">Methyltransferase</keyword>
<dbReference type="Gene3D" id="6.10.250.3100">
    <property type="match status" value="1"/>
</dbReference>
<protein>
    <submittedName>
        <fullName evidence="3">Class I SAM-dependent methyltransferase</fullName>
    </submittedName>
</protein>
<proteinExistence type="predicted"/>
<dbReference type="SUPFAM" id="SSF53335">
    <property type="entry name" value="S-adenosyl-L-methionine-dependent methyltransferases"/>
    <property type="match status" value="1"/>
</dbReference>
<dbReference type="Pfam" id="PF08421">
    <property type="entry name" value="Methyltransf_13"/>
    <property type="match status" value="1"/>
</dbReference>